<dbReference type="Proteomes" id="UP000683417">
    <property type="component" value="Unassembled WGS sequence"/>
</dbReference>
<evidence type="ECO:0000256" key="1">
    <source>
        <dbReference type="SAM" id="Phobius"/>
    </source>
</evidence>
<keyword evidence="1" id="KW-0812">Transmembrane</keyword>
<keyword evidence="1" id="KW-1133">Transmembrane helix</keyword>
<dbReference type="EMBL" id="CAJHIT010000007">
    <property type="protein sequence ID" value="CAD6502899.1"/>
    <property type="molecule type" value="Genomic_DNA"/>
</dbReference>
<sequence>MHRILKIKHVQAVSTELLYMIKVSSEPRISSILAVLASMIGGFTAFPSTKDVTESDDHCNQQHIIFVKNSLNILHHPRSFCGTNDK</sequence>
<dbReference type="AlphaFoldDB" id="A0A9W4GET7"/>
<name>A0A9W4GET7_BLUGR</name>
<evidence type="ECO:0000313" key="3">
    <source>
        <dbReference type="Proteomes" id="UP000683417"/>
    </source>
</evidence>
<proteinExistence type="predicted"/>
<gene>
    <name evidence="2" type="ORF">BGTH12_LOCUS4257</name>
</gene>
<accession>A0A9W4GET7</accession>
<comment type="caution">
    <text evidence="2">The sequence shown here is derived from an EMBL/GenBank/DDBJ whole genome shotgun (WGS) entry which is preliminary data.</text>
</comment>
<reference evidence="2" key="1">
    <citation type="submission" date="2020-10" db="EMBL/GenBank/DDBJ databases">
        <authorList>
            <person name="Muller C M."/>
        </authorList>
    </citation>
    <scope>NUCLEOTIDE SEQUENCE</scope>
    <source>
        <strain evidence="2">THUN-12</strain>
    </source>
</reference>
<protein>
    <submittedName>
        <fullName evidence="2">BgTH12-02573</fullName>
    </submittedName>
</protein>
<evidence type="ECO:0000313" key="2">
    <source>
        <dbReference type="EMBL" id="CAD6502899.1"/>
    </source>
</evidence>
<keyword evidence="1" id="KW-0472">Membrane</keyword>
<organism evidence="2 3">
    <name type="scientific">Blumeria graminis f. sp. triticale</name>
    <dbReference type="NCBI Taxonomy" id="1689686"/>
    <lineage>
        <taxon>Eukaryota</taxon>
        <taxon>Fungi</taxon>
        <taxon>Dikarya</taxon>
        <taxon>Ascomycota</taxon>
        <taxon>Pezizomycotina</taxon>
        <taxon>Leotiomycetes</taxon>
        <taxon>Erysiphales</taxon>
        <taxon>Erysiphaceae</taxon>
        <taxon>Blumeria</taxon>
    </lineage>
</organism>
<feature type="transmembrane region" description="Helical" evidence="1">
    <location>
        <begin position="29"/>
        <end position="46"/>
    </location>
</feature>